<feature type="compositionally biased region" description="Acidic residues" evidence="1">
    <location>
        <begin position="613"/>
        <end position="639"/>
    </location>
</feature>
<feature type="region of interest" description="Disordered" evidence="1">
    <location>
        <begin position="1"/>
        <end position="21"/>
    </location>
</feature>
<protein>
    <submittedName>
        <fullName evidence="2">Uncharacterized protein</fullName>
    </submittedName>
</protein>
<keyword evidence="3" id="KW-1185">Reference proteome</keyword>
<feature type="compositionally biased region" description="Acidic residues" evidence="1">
    <location>
        <begin position="584"/>
        <end position="594"/>
    </location>
</feature>
<feature type="compositionally biased region" description="Low complexity" evidence="1">
    <location>
        <begin position="373"/>
        <end position="384"/>
    </location>
</feature>
<evidence type="ECO:0000313" key="3">
    <source>
        <dbReference type="Proteomes" id="UP000019118"/>
    </source>
</evidence>
<evidence type="ECO:0000313" key="2">
    <source>
        <dbReference type="EnsemblMetazoa" id="XP_019758632.1"/>
    </source>
</evidence>
<proteinExistence type="predicted"/>
<sequence>MAYCEHMVDDRNSGHSTGQTDKDKLLNIQNELIWGLTYRNYKEHEKNNPLVPLHSPINIPFELCRAGTLQGSKFKEKRHSNEGTIARNSNQPKRDGQGIKAQRTATNRNQSKSRKQQIEKPTLLDRNVWSQTKYMSFLSVPNMKFEKPTSKKYIRRCELAPCPPRFVQLAVPNRRRVFANWKEYVNLLPTEMLMRYEEILHTDQNLDPREARYYYKKLDRQKRKERRKKLFLKEKKRLEKKTGSDWMRAHIDTLASSVLDYIQDEPLFALNYKQMLLSDGNCSLEILFELVHMPIYWVAGILDRLEQTKTIKKTSRKTKNHYQQTIIEVTDKFAVWIDTLTKFVDVQAIESDVDIPPVSVSSLAGESERESGEGSAFSSSSFSSEELRDSQLFEPENRWSEEGESVKHLTEGLLEDLFKPGGEAEGEYELDEILNGLDRDVLDKLIRILGDCSDEFLDGYIDEGQMSSVTYRDVLDRLKELRDGLSSDGEKPFLEKIMIDWAIRNHPDDVNDEILQKIHEVAGIIGDFKMKPQSPVEKSTEGPETEDEVSGPAEGDMSEGAQESADHDEGEIEGADAAVKTGEDDGNEAADDAETTVTNGAIEDKSSDLADAHEDEEGEGEGEGDGDGDGEGEGEGEEVNVEKADAEEAGEEDAVDAAIEQGVEISEGSFGFEFEDGMSGIPTEEDLDLSKIGEEEEEVFEGRTDDEGSTGIYKIVDDGEEFVASEMEYEAQEGAILPYGIIKGHKPSKVFEHSPGTVCCLSLKTWAVWLLEITHNAHNWTQWMSCVIQKIREYAAIVRGDVKKQDGQVKVLPKAEWRQFIKETEESVVAWRQYSAHVKDLSQSIVENFHNKKINCCPKCLQDHLIRNVVVAHDTLQALTEAVSCAAYWQRCLDTLMEKTCGLTDTKPGNYYKYLLI</sequence>
<dbReference type="EnsemblMetazoa" id="XM_019903073.1">
    <property type="protein sequence ID" value="XP_019758632.1"/>
    <property type="gene ID" value="LOC109536729"/>
</dbReference>
<reference evidence="3" key="1">
    <citation type="journal article" date="2013" name="Genome Biol.">
        <title>Draft genome of the mountain pine beetle, Dendroctonus ponderosae Hopkins, a major forest pest.</title>
        <authorList>
            <person name="Keeling C.I."/>
            <person name="Yuen M.M."/>
            <person name="Liao N.Y."/>
            <person name="Docking T.R."/>
            <person name="Chan S.K."/>
            <person name="Taylor G.A."/>
            <person name="Palmquist D.L."/>
            <person name="Jackman S.D."/>
            <person name="Nguyen A."/>
            <person name="Li M."/>
            <person name="Henderson H."/>
            <person name="Janes J.K."/>
            <person name="Zhao Y."/>
            <person name="Pandoh P."/>
            <person name="Moore R."/>
            <person name="Sperling F.A."/>
            <person name="Huber D.P."/>
            <person name="Birol I."/>
            <person name="Jones S.J."/>
            <person name="Bohlmann J."/>
        </authorList>
    </citation>
    <scope>NUCLEOTIDE SEQUENCE</scope>
</reference>
<evidence type="ECO:0000256" key="1">
    <source>
        <dbReference type="SAM" id="MobiDB-lite"/>
    </source>
</evidence>
<feature type="compositionally biased region" description="Polar residues" evidence="1">
    <location>
        <begin position="82"/>
        <end position="91"/>
    </location>
</feature>
<feature type="compositionally biased region" description="Basic and acidic residues" evidence="1">
    <location>
        <begin position="602"/>
        <end position="612"/>
    </location>
</feature>
<dbReference type="Proteomes" id="UP000019118">
    <property type="component" value="Unassembled WGS sequence"/>
</dbReference>
<feature type="region of interest" description="Disordered" evidence="1">
    <location>
        <begin position="364"/>
        <end position="387"/>
    </location>
</feature>
<dbReference type="AlphaFoldDB" id="A0AAR5PCM9"/>
<feature type="compositionally biased region" description="Basic and acidic residues" evidence="1">
    <location>
        <begin position="1"/>
        <end position="13"/>
    </location>
</feature>
<name>A0AAR5PCM9_DENPD</name>
<organism evidence="2 3">
    <name type="scientific">Dendroctonus ponderosae</name>
    <name type="common">Mountain pine beetle</name>
    <dbReference type="NCBI Taxonomy" id="77166"/>
    <lineage>
        <taxon>Eukaryota</taxon>
        <taxon>Metazoa</taxon>
        <taxon>Ecdysozoa</taxon>
        <taxon>Arthropoda</taxon>
        <taxon>Hexapoda</taxon>
        <taxon>Insecta</taxon>
        <taxon>Pterygota</taxon>
        <taxon>Neoptera</taxon>
        <taxon>Endopterygota</taxon>
        <taxon>Coleoptera</taxon>
        <taxon>Polyphaga</taxon>
        <taxon>Cucujiformia</taxon>
        <taxon>Curculionidae</taxon>
        <taxon>Scolytinae</taxon>
        <taxon>Dendroctonus</taxon>
    </lineage>
</organism>
<feature type="region of interest" description="Disordered" evidence="1">
    <location>
        <begin position="529"/>
        <end position="654"/>
    </location>
</feature>
<reference evidence="2" key="2">
    <citation type="submission" date="2024-08" db="UniProtKB">
        <authorList>
            <consortium name="EnsemblMetazoa"/>
        </authorList>
    </citation>
    <scope>IDENTIFICATION</scope>
</reference>
<feature type="region of interest" description="Disordered" evidence="1">
    <location>
        <begin position="72"/>
        <end position="121"/>
    </location>
</feature>
<accession>A0AAR5PCM9</accession>